<dbReference type="InterPro" id="IPR012340">
    <property type="entry name" value="NA-bd_OB-fold"/>
</dbReference>
<feature type="compositionally biased region" description="Basic residues" evidence="1">
    <location>
        <begin position="1289"/>
        <end position="1298"/>
    </location>
</feature>
<feature type="region of interest" description="Disordered" evidence="1">
    <location>
        <begin position="1143"/>
        <end position="1165"/>
    </location>
</feature>
<feature type="compositionally biased region" description="Polar residues" evidence="1">
    <location>
        <begin position="297"/>
        <end position="306"/>
    </location>
</feature>
<dbReference type="SUPFAM" id="SSF50249">
    <property type="entry name" value="Nucleic acid-binding proteins"/>
    <property type="match status" value="1"/>
</dbReference>
<feature type="region of interest" description="Disordered" evidence="1">
    <location>
        <begin position="466"/>
        <end position="945"/>
    </location>
</feature>
<feature type="compositionally biased region" description="Acidic residues" evidence="1">
    <location>
        <begin position="780"/>
        <end position="791"/>
    </location>
</feature>
<feature type="region of interest" description="Disordered" evidence="1">
    <location>
        <begin position="336"/>
        <end position="365"/>
    </location>
</feature>
<dbReference type="Proteomes" id="UP000184330">
    <property type="component" value="Unassembled WGS sequence"/>
</dbReference>
<feature type="compositionally biased region" description="Basic and acidic residues" evidence="1">
    <location>
        <begin position="617"/>
        <end position="626"/>
    </location>
</feature>
<name>A0A1L7WVD6_9HELO</name>
<dbReference type="OrthoDB" id="5363079at2759"/>
<dbReference type="GO" id="GO:0000723">
    <property type="term" value="P:telomere maintenance"/>
    <property type="evidence" value="ECO:0007669"/>
    <property type="project" value="InterPro"/>
</dbReference>
<evidence type="ECO:0000313" key="3">
    <source>
        <dbReference type="EMBL" id="CZR56738.1"/>
    </source>
</evidence>
<evidence type="ECO:0000313" key="4">
    <source>
        <dbReference type="Proteomes" id="UP000184330"/>
    </source>
</evidence>
<feature type="compositionally biased region" description="Polar residues" evidence="1">
    <location>
        <begin position="229"/>
        <end position="241"/>
    </location>
</feature>
<organism evidence="3 4">
    <name type="scientific">Phialocephala subalpina</name>
    <dbReference type="NCBI Taxonomy" id="576137"/>
    <lineage>
        <taxon>Eukaryota</taxon>
        <taxon>Fungi</taxon>
        <taxon>Dikarya</taxon>
        <taxon>Ascomycota</taxon>
        <taxon>Pezizomycotina</taxon>
        <taxon>Leotiomycetes</taxon>
        <taxon>Helotiales</taxon>
        <taxon>Mollisiaceae</taxon>
        <taxon>Phialocephala</taxon>
        <taxon>Phialocephala fortinii species complex</taxon>
    </lineage>
</organism>
<feature type="compositionally biased region" description="Basic and acidic residues" evidence="1">
    <location>
        <begin position="797"/>
        <end position="813"/>
    </location>
</feature>
<sequence>MEGQTNGATAMETTAHIPIAQLTPLLSTPDTRSFKAIVTLTWPYSSATGSIAFLLSEPDFRLRRTRGQVRVQFAGSSAKNVAKAGIASGDEVTLCLDGVEWIEGQNDAATPGRGVEFELKFTEKLYLQFKQQDASEVSTISIDHPAPEPEAAPIFARIPTPEPSPTLPVANGASPHHSIPLLDADEWSSPAFLKRARTSYGSLFDSDYDPFAEEDGTVPGKGRKRPKTRLSSTWRYSSRSPTPEEEDSVMEQPVVEPAPEHTPPTMADEACQTVGLEVGVAAETLADFARQATNVGSTSYTQSNGLQLPEGGQPNGAVQDVEPAVMQPLMQPPRIQTQQPELSPDQPVDFNHEAPSSPRLHPIPSDSLPLVSPLVSHTYGLNFGQPRPVTPDAPLDNHLSIPNGTALADDEDDIYGASPVGRCGDISSHGFNGFQAPAGSQGAEFPAVAGYAIEDQYGHWQNANAQLSRSASPPKPDDYYHEGAPPEQSYADQEPEEYEHGLPISPHGTSQYPELHAELPGAVQYPEIPEENGVLDNQNASYPLPHPHLSRLSRSQSAQSPVVDLTENSDEEEQDEGEVDEGSLRESDAEEEHEEDELVEEYGHDDGSQPHHAQRGHYIEREHDSGDVDGSEDDAEGSQDLDEENVYYFEDEADGEDDELEQDPHNQRNLEANDSEGYDDDEGEDLEQDPRYQRAFEATNAEGYDDDGKEEGSYDEEDESYDEDEMVDEELEPAPKRAPVVIDLLSSDDEDAADTVPSGHQSAPPQVQQNPAESDHESEQSESEEDEDDESAVPYNERTEIRTRRASEYDIKPDMPIYEQDDEELLDEQDDMAQHGIDARDTKMLRRRATSVDESEEDEDSTGSESDEELMEDDSREADDGPQTPEHEETALTKSGDSPKTPSSARPVEQRVQSSGRASLFARVFNLDGANDSPSPPASVVNEDLNSQELIEQTVQSITAQLPTPDDTQLSHKVVTAESSFSSMRIEQTEDKIDGDRSEVEVEVSTMVEIISEEVMIDTTSDNVQLPFESAESKAASTGQSLEDDDVVMTEEVFETHEVVESAVTTENDDTFMIEAAIEDTMEEEEKTEFDDIAQNNESIMSKAQAENSVASKIDESLQNAETITEEITEMEEDEEDAAVVASDSAGESVEIAEETKSAEQPEPGFSESAVEYLAKAIKSNEIDEPIREEMAPEPAHQQNTHVEVVIEEPASEPIQEQNTHVEVVVEEPEFTKDHPRRSHRNVNEAPGGVDRVSEKESEVDGSIPEESEEPGDSVQEHVEVVVEQPKFTAKHPRRSHRRANESFSDPAEHSEKDEADGSVLEEPGPDSVEENHEVSTDEPKFTVDHPRRSHRRAKSTTSTSKTEEDARPATPVKSRVVIEPVPETNEETSPMVIVDSQSTPKGQDASIELALARTPKGHDASIELALSSLESPSKQAHDLRKPPVADVKLRLSRNLRTELSEFTSLKVIRYHLNQKLDILAIATTTPPEPQRAKGGPRQYQITFNITDPSIAPSGVAEVQVFRPYSNALPTIEAGDGILLRNFQVTSTKKGFGLRSTQEEGSSWAVFKDSSEEPEIRGPPVEFGDGEKNHIIAMKAWYSTLDDVSKAKISRANGDKAAARR</sequence>
<feature type="region of interest" description="Disordered" evidence="1">
    <location>
        <begin position="1228"/>
        <end position="1375"/>
    </location>
</feature>
<feature type="compositionally biased region" description="Basic and acidic residues" evidence="1">
    <location>
        <begin position="1330"/>
        <end position="1347"/>
    </location>
</feature>
<dbReference type="SMART" id="SM00976">
    <property type="entry name" value="Telo_bind"/>
    <property type="match status" value="1"/>
</dbReference>
<feature type="compositionally biased region" description="Acidic residues" evidence="1">
    <location>
        <begin position="1260"/>
        <end position="1272"/>
    </location>
</feature>
<feature type="compositionally biased region" description="Acidic residues" evidence="1">
    <location>
        <begin position="703"/>
        <end position="732"/>
    </location>
</feature>
<dbReference type="GO" id="GO:0000781">
    <property type="term" value="C:chromosome, telomeric region"/>
    <property type="evidence" value="ECO:0007669"/>
    <property type="project" value="InterPro"/>
</dbReference>
<feature type="domain" description="Telomeric single stranded DNA binding POT1/Cdc13" evidence="2">
    <location>
        <begin position="1463"/>
        <end position="1599"/>
    </location>
</feature>
<feature type="region of interest" description="Disordered" evidence="1">
    <location>
        <begin position="382"/>
        <end position="412"/>
    </location>
</feature>
<dbReference type="EMBL" id="FJOG01000008">
    <property type="protein sequence ID" value="CZR56738.1"/>
    <property type="molecule type" value="Genomic_DNA"/>
</dbReference>
<feature type="region of interest" description="Disordered" evidence="1">
    <location>
        <begin position="297"/>
        <end position="318"/>
    </location>
</feature>
<dbReference type="GO" id="GO:0003677">
    <property type="term" value="F:DNA binding"/>
    <property type="evidence" value="ECO:0007669"/>
    <property type="project" value="InterPro"/>
</dbReference>
<accession>A0A1L7WVD6</accession>
<dbReference type="CDD" id="cd04497">
    <property type="entry name" value="hPOT1_OB1_like"/>
    <property type="match status" value="1"/>
</dbReference>
<feature type="compositionally biased region" description="Polar residues" evidence="1">
    <location>
        <begin position="758"/>
        <end position="772"/>
    </location>
</feature>
<feature type="compositionally biased region" description="Acidic residues" evidence="1">
    <location>
        <begin position="567"/>
        <end position="581"/>
    </location>
</feature>
<keyword evidence="4" id="KW-1185">Reference proteome</keyword>
<feature type="compositionally biased region" description="Acidic residues" evidence="1">
    <location>
        <begin position="819"/>
        <end position="831"/>
    </location>
</feature>
<dbReference type="STRING" id="576137.A0A1L7WVD6"/>
<feature type="compositionally biased region" description="Acidic residues" evidence="1">
    <location>
        <begin position="627"/>
        <end position="661"/>
    </location>
</feature>
<feature type="compositionally biased region" description="Acidic residues" evidence="1">
    <location>
        <begin position="588"/>
        <end position="600"/>
    </location>
</feature>
<gene>
    <name evidence="3" type="ORF">PAC_06627</name>
</gene>
<reference evidence="3 4" key="1">
    <citation type="submission" date="2016-03" db="EMBL/GenBank/DDBJ databases">
        <authorList>
            <person name="Ploux O."/>
        </authorList>
    </citation>
    <scope>NUCLEOTIDE SEQUENCE [LARGE SCALE GENOMIC DNA]</scope>
    <source>
        <strain evidence="3 4">UAMH 11012</strain>
    </source>
</reference>
<evidence type="ECO:0000256" key="1">
    <source>
        <dbReference type="SAM" id="MobiDB-lite"/>
    </source>
</evidence>
<feature type="region of interest" description="Disordered" evidence="1">
    <location>
        <begin position="208"/>
        <end position="265"/>
    </location>
</feature>
<feature type="compositionally biased region" description="Acidic residues" evidence="1">
    <location>
        <begin position="673"/>
        <end position="687"/>
    </location>
</feature>
<dbReference type="InterPro" id="IPR011564">
    <property type="entry name" value="Telomer_end-bd_POT1/Cdc13"/>
</dbReference>
<feature type="compositionally biased region" description="Polar residues" evidence="1">
    <location>
        <begin position="892"/>
        <end position="904"/>
    </location>
</feature>
<protein>
    <recommendedName>
        <fullName evidence="2">Telomeric single stranded DNA binding POT1/Cdc13 domain-containing protein</fullName>
    </recommendedName>
</protein>
<proteinExistence type="predicted"/>
<feature type="compositionally biased region" description="Low complexity" evidence="1">
    <location>
        <begin position="550"/>
        <end position="560"/>
    </location>
</feature>
<dbReference type="Gene3D" id="2.40.50.140">
    <property type="entry name" value="Nucleic acid-binding proteins"/>
    <property type="match status" value="1"/>
</dbReference>
<dbReference type="Pfam" id="PF02765">
    <property type="entry name" value="POT1"/>
    <property type="match status" value="1"/>
</dbReference>
<feature type="compositionally biased region" description="Acidic residues" evidence="1">
    <location>
        <begin position="853"/>
        <end position="877"/>
    </location>
</feature>
<evidence type="ECO:0000259" key="2">
    <source>
        <dbReference type="SMART" id="SM00976"/>
    </source>
</evidence>